<dbReference type="CDD" id="cd11971">
    <property type="entry name" value="SH3_Abi1"/>
    <property type="match status" value="1"/>
</dbReference>
<evidence type="ECO:0000256" key="11">
    <source>
        <dbReference type="SAM" id="MobiDB-lite"/>
    </source>
</evidence>
<dbReference type="GO" id="GO:0001764">
    <property type="term" value="P:neuron migration"/>
    <property type="evidence" value="ECO:0007669"/>
    <property type="project" value="TreeGrafter"/>
</dbReference>
<evidence type="ECO:0000256" key="4">
    <source>
        <dbReference type="ARBA" id="ARBA00022443"/>
    </source>
</evidence>
<evidence type="ECO:0000259" key="12">
    <source>
        <dbReference type="PROSITE" id="PS50002"/>
    </source>
</evidence>
<evidence type="ECO:0000256" key="3">
    <source>
        <dbReference type="ARBA" id="ARBA00010020"/>
    </source>
</evidence>
<dbReference type="SUPFAM" id="SSF50044">
    <property type="entry name" value="SH3-domain"/>
    <property type="match status" value="1"/>
</dbReference>
<dbReference type="GO" id="GO:0098858">
    <property type="term" value="C:actin-based cell projection"/>
    <property type="evidence" value="ECO:0007669"/>
    <property type="project" value="TreeGrafter"/>
</dbReference>
<protein>
    <submittedName>
        <fullName evidence="14">Abl interactor 1b isoform X19</fullName>
    </submittedName>
</protein>
<keyword evidence="13" id="KW-1185">Reference proteome</keyword>
<evidence type="ECO:0000313" key="13">
    <source>
        <dbReference type="Proteomes" id="UP000504632"/>
    </source>
</evidence>
<evidence type="ECO:0000256" key="8">
    <source>
        <dbReference type="ARBA" id="ARBA00023212"/>
    </source>
</evidence>
<sequence>MAELQMLLEEEIPAGKRALVESYQNLSRVAEYCENNYVQAQDKRKALEETKAYTTQSLASVAYQINALANNVLQLLDIQASQLRRMESSINHISQHGNSQPAKGGTLSRSNPPTQKPPSPPMAGRGTLGRNTPYKTLEPVKPPTVPNDYMTSPARLGSQNSPGRTASLNQRPRTHSGSSGGSGGRENSANSTGIPLAVPTPSPPSIAPVTDSPSPPPPPLPEDTVLFEESAPPPPPPPVDYEDEDAALVHYSDPYADGDPHWAPKSYLEKVVAIYDYTKDKDDELSFMEGAIIYIIKKNDDGWFEGVCNGVTGLFPGNYVESIMHYAD</sequence>
<gene>
    <name evidence="14" type="primary">abi1b</name>
</gene>
<dbReference type="Gene3D" id="2.30.30.40">
    <property type="entry name" value="SH3 Domains"/>
    <property type="match status" value="1"/>
</dbReference>
<dbReference type="InterPro" id="IPR036028">
    <property type="entry name" value="SH3-like_dom_sf"/>
</dbReference>
<organism evidence="13 14">
    <name type="scientific">Chanos chanos</name>
    <name type="common">Milkfish</name>
    <name type="synonym">Mugil chanos</name>
    <dbReference type="NCBI Taxonomy" id="29144"/>
    <lineage>
        <taxon>Eukaryota</taxon>
        <taxon>Metazoa</taxon>
        <taxon>Chordata</taxon>
        <taxon>Craniata</taxon>
        <taxon>Vertebrata</taxon>
        <taxon>Euteleostomi</taxon>
        <taxon>Actinopterygii</taxon>
        <taxon>Neopterygii</taxon>
        <taxon>Teleostei</taxon>
        <taxon>Ostariophysi</taxon>
        <taxon>Gonorynchiformes</taxon>
        <taxon>Chanidae</taxon>
        <taxon>Chanos</taxon>
    </lineage>
</organism>
<dbReference type="GeneID" id="115811968"/>
<dbReference type="CTD" id="767738"/>
<dbReference type="InterPro" id="IPR035725">
    <property type="entry name" value="Abi1_SH3"/>
</dbReference>
<dbReference type="SMART" id="SM00326">
    <property type="entry name" value="SH3"/>
    <property type="match status" value="1"/>
</dbReference>
<evidence type="ECO:0000256" key="6">
    <source>
        <dbReference type="ARBA" id="ARBA00022553"/>
    </source>
</evidence>
<dbReference type="GO" id="GO:0030027">
    <property type="term" value="C:lamellipodium"/>
    <property type="evidence" value="ECO:0007669"/>
    <property type="project" value="UniProtKB-SubCell"/>
</dbReference>
<feature type="compositionally biased region" description="Polar residues" evidence="11">
    <location>
        <begin position="94"/>
        <end position="111"/>
    </location>
</feature>
<evidence type="ECO:0000256" key="10">
    <source>
        <dbReference type="PROSITE-ProRule" id="PRU00192"/>
    </source>
</evidence>
<dbReference type="InterPro" id="IPR028457">
    <property type="entry name" value="ABI"/>
</dbReference>
<dbReference type="FunFam" id="2.30.30.40:FF:000002">
    <property type="entry name" value="abl interactor 1 isoform X1"/>
    <property type="match status" value="1"/>
</dbReference>
<keyword evidence="7" id="KW-0175">Coiled coil</keyword>
<dbReference type="InterPro" id="IPR001452">
    <property type="entry name" value="SH3_domain"/>
</dbReference>
<comment type="similarity">
    <text evidence="3">Belongs to the ABI family.</text>
</comment>
<evidence type="ECO:0000256" key="9">
    <source>
        <dbReference type="ARBA" id="ARBA00023273"/>
    </source>
</evidence>
<keyword evidence="6" id="KW-0597">Phosphoprotein</keyword>
<evidence type="ECO:0000313" key="14">
    <source>
        <dbReference type="RefSeq" id="XP_030630293.1"/>
    </source>
</evidence>
<feature type="region of interest" description="Disordered" evidence="11">
    <location>
        <begin position="94"/>
        <end position="241"/>
    </location>
</feature>
<evidence type="ECO:0000256" key="2">
    <source>
        <dbReference type="ARBA" id="ARBA00004510"/>
    </source>
</evidence>
<dbReference type="GO" id="GO:0017124">
    <property type="term" value="F:SH3 domain binding"/>
    <property type="evidence" value="ECO:0007669"/>
    <property type="project" value="TreeGrafter"/>
</dbReference>
<dbReference type="Gene3D" id="6.10.140.1620">
    <property type="match status" value="1"/>
</dbReference>
<dbReference type="PANTHER" id="PTHR10460">
    <property type="entry name" value="ABL INTERACTOR FAMILY MEMBER"/>
    <property type="match status" value="1"/>
</dbReference>
<keyword evidence="9" id="KW-0966">Cell projection</keyword>
<dbReference type="PANTHER" id="PTHR10460:SF40">
    <property type="entry name" value="ABL INTERACTOR 1 ISOFORM X1"/>
    <property type="match status" value="1"/>
</dbReference>
<reference evidence="14" key="1">
    <citation type="submission" date="2025-08" db="UniProtKB">
        <authorList>
            <consortium name="RefSeq"/>
        </authorList>
    </citation>
    <scope>IDENTIFICATION</scope>
</reference>
<evidence type="ECO:0000256" key="1">
    <source>
        <dbReference type="ARBA" id="ARBA00004245"/>
    </source>
</evidence>
<dbReference type="GO" id="GO:0031209">
    <property type="term" value="C:SCAR complex"/>
    <property type="evidence" value="ECO:0007669"/>
    <property type="project" value="TreeGrafter"/>
</dbReference>
<keyword evidence="8" id="KW-0206">Cytoskeleton</keyword>
<evidence type="ECO:0000256" key="7">
    <source>
        <dbReference type="ARBA" id="ARBA00023054"/>
    </source>
</evidence>
<dbReference type="GO" id="GO:0035591">
    <property type="term" value="F:signaling adaptor activity"/>
    <property type="evidence" value="ECO:0007669"/>
    <property type="project" value="TreeGrafter"/>
</dbReference>
<dbReference type="Pfam" id="PF00018">
    <property type="entry name" value="SH3_1"/>
    <property type="match status" value="1"/>
</dbReference>
<dbReference type="Proteomes" id="UP000504632">
    <property type="component" value="Chromosome 5"/>
</dbReference>
<keyword evidence="4 10" id="KW-0728">SH3 domain</keyword>
<dbReference type="GO" id="GO:0005856">
    <property type="term" value="C:cytoskeleton"/>
    <property type="evidence" value="ECO:0007669"/>
    <property type="project" value="UniProtKB-SubCell"/>
</dbReference>
<name>A0A6J2VEP6_CHACN</name>
<dbReference type="PROSITE" id="PS50002">
    <property type="entry name" value="SH3"/>
    <property type="match status" value="1"/>
</dbReference>
<feature type="domain" description="SH3" evidence="12">
    <location>
        <begin position="266"/>
        <end position="325"/>
    </location>
</feature>
<comment type="subcellular location">
    <subcellularLocation>
        <location evidence="2">Cell projection</location>
        <location evidence="2">Lamellipodium</location>
    </subcellularLocation>
    <subcellularLocation>
        <location evidence="1">Cytoplasm</location>
        <location evidence="1">Cytoskeleton</location>
    </subcellularLocation>
</comment>
<evidence type="ECO:0000256" key="5">
    <source>
        <dbReference type="ARBA" id="ARBA00022490"/>
    </source>
</evidence>
<feature type="compositionally biased region" description="Polar residues" evidence="11">
    <location>
        <begin position="157"/>
        <end position="171"/>
    </location>
</feature>
<dbReference type="RefSeq" id="XP_030630293.1">
    <property type="nucleotide sequence ID" value="XM_030774433.1"/>
</dbReference>
<accession>A0A6J2VEP6</accession>
<proteinExistence type="inferred from homology"/>
<keyword evidence="5" id="KW-0963">Cytoplasm</keyword>
<dbReference type="AlphaFoldDB" id="A0A6J2VEP6"/>
<dbReference type="PRINTS" id="PR00452">
    <property type="entry name" value="SH3DOMAIN"/>
</dbReference>